<evidence type="ECO:0000256" key="1">
    <source>
        <dbReference type="SAM" id="MobiDB-lite"/>
    </source>
</evidence>
<feature type="compositionally biased region" description="Basic and acidic residues" evidence="1">
    <location>
        <begin position="18"/>
        <end position="31"/>
    </location>
</feature>
<feature type="compositionally biased region" description="Low complexity" evidence="1">
    <location>
        <begin position="77"/>
        <end position="86"/>
    </location>
</feature>
<feature type="compositionally biased region" description="Basic residues" evidence="1">
    <location>
        <begin position="67"/>
        <end position="76"/>
    </location>
</feature>
<organism evidence="2 3">
    <name type="scientific">Solanum verrucosum</name>
    <dbReference type="NCBI Taxonomy" id="315347"/>
    <lineage>
        <taxon>Eukaryota</taxon>
        <taxon>Viridiplantae</taxon>
        <taxon>Streptophyta</taxon>
        <taxon>Embryophyta</taxon>
        <taxon>Tracheophyta</taxon>
        <taxon>Spermatophyta</taxon>
        <taxon>Magnoliopsida</taxon>
        <taxon>eudicotyledons</taxon>
        <taxon>Gunneridae</taxon>
        <taxon>Pentapetalae</taxon>
        <taxon>asterids</taxon>
        <taxon>lamiids</taxon>
        <taxon>Solanales</taxon>
        <taxon>Solanaceae</taxon>
        <taxon>Solanoideae</taxon>
        <taxon>Solaneae</taxon>
        <taxon>Solanum</taxon>
    </lineage>
</organism>
<feature type="region of interest" description="Disordered" evidence="1">
    <location>
        <begin position="1"/>
        <end position="89"/>
    </location>
</feature>
<dbReference type="AlphaFoldDB" id="A0AAF0ZVZ2"/>
<accession>A0AAF0ZVZ2</accession>
<feature type="non-terminal residue" evidence="2">
    <location>
        <position position="1"/>
    </location>
</feature>
<feature type="compositionally biased region" description="Basic and acidic residues" evidence="1">
    <location>
        <begin position="1"/>
        <end position="10"/>
    </location>
</feature>
<evidence type="ECO:0000313" key="2">
    <source>
        <dbReference type="EMBL" id="WMV51380.1"/>
    </source>
</evidence>
<gene>
    <name evidence="2" type="ORF">MTR67_044765</name>
</gene>
<dbReference type="Proteomes" id="UP001234989">
    <property type="component" value="Chromosome 10"/>
</dbReference>
<dbReference type="EMBL" id="CP133621">
    <property type="protein sequence ID" value="WMV51380.1"/>
    <property type="molecule type" value="Genomic_DNA"/>
</dbReference>
<proteinExistence type="predicted"/>
<protein>
    <submittedName>
        <fullName evidence="2">Uncharacterized protein</fullName>
    </submittedName>
</protein>
<sequence length="117" mass="13198">SDHQQPKIDPIKQLGNSSRRELLQQQHRESSQVRPPARAPALTAAAIDDNSSISDNNSSKSSSRVRPVYRRKHRTTQTKQSSGQGTPANPFFPQILELFKMDLDRSVQVCLFILFIV</sequence>
<keyword evidence="3" id="KW-1185">Reference proteome</keyword>
<name>A0AAF0ZVZ2_SOLVR</name>
<evidence type="ECO:0000313" key="3">
    <source>
        <dbReference type="Proteomes" id="UP001234989"/>
    </source>
</evidence>
<feature type="compositionally biased region" description="Low complexity" evidence="1">
    <location>
        <begin position="34"/>
        <end position="62"/>
    </location>
</feature>
<reference evidence="2" key="1">
    <citation type="submission" date="2023-08" db="EMBL/GenBank/DDBJ databases">
        <title>A de novo genome assembly of Solanum verrucosum Schlechtendal, a Mexican diploid species geographically isolated from the other diploid A-genome species in potato relatives.</title>
        <authorList>
            <person name="Hosaka K."/>
        </authorList>
    </citation>
    <scope>NUCLEOTIDE SEQUENCE</scope>
    <source>
        <tissue evidence="2">Young leaves</tissue>
    </source>
</reference>